<comment type="caution">
    <text evidence="6">The sequence shown here is derived from an EMBL/GenBank/DDBJ whole genome shotgun (WGS) entry which is preliminary data.</text>
</comment>
<name>A0ABW9KU22_XANCT</name>
<evidence type="ECO:0000313" key="6">
    <source>
        <dbReference type="EMBL" id="MFN6506055.1"/>
    </source>
</evidence>
<protein>
    <submittedName>
        <fullName evidence="6">Glycosyl hydrolase family 95 catalytic domain-containing protein</fullName>
    </submittedName>
</protein>
<evidence type="ECO:0000256" key="2">
    <source>
        <dbReference type="SAM" id="SignalP"/>
    </source>
</evidence>
<dbReference type="PROSITE" id="PS51318">
    <property type="entry name" value="TAT"/>
    <property type="match status" value="1"/>
</dbReference>
<dbReference type="GO" id="GO:0016787">
    <property type="term" value="F:hydrolase activity"/>
    <property type="evidence" value="ECO:0007669"/>
    <property type="project" value="UniProtKB-KW"/>
</dbReference>
<sequence>MSIGLTRRALCKAIGGGLVARLAVPVAAAAAAAAERTRSADPDPAVDPAALTLWYPRPATQWVEALPVGNGRLGAMVWRGIAHERLQCGAPVLRSPRPHRAAHRHRQSTGGRGHARAGCAAVGRAQCRFRRYRGPIALRLARAAARLRRDHPHRARTQTNYWPSEANALHECVEPLEAMLFDLAETGAHTAQTMYAAPGWVVHNNTDLWRQAGPVDGVKWSLWPMGGVWLLQQLWGRWDYGRDRACLRRIYPLFKGAAEFFVATLVRDPQSGAMVTNPSMSPENRHPFGAALCAGPAMDAQLLRDLFAQCIKMGVLLGVDAAFGERLATLRTPLPLDRIGRAGQLQEWQQDWGMQAPELHHRHVSHLYALHPSSQINPRDTPALAAAARRSLQRRGDSATGWALGWRLNLWARLHDGEHAHRILALLLSPERTYPNLFDAHPPFQIDGNFGGIAGITEMLLQSWGGSIRLLPALPQAWPQGQVRGLRVRGAAGVDLAWRDGRLQYARLSSERGGHYTLAYGGQTLTADLSSGATMELGLHDDRLVWQ</sequence>
<proteinExistence type="predicted"/>
<dbReference type="Gene3D" id="2.70.98.50">
    <property type="entry name" value="putative glycoside hydrolase family protein from bacillus halodurans"/>
    <property type="match status" value="1"/>
</dbReference>
<dbReference type="Pfam" id="PF22124">
    <property type="entry name" value="Glyco_hydro_95_cat"/>
    <property type="match status" value="1"/>
</dbReference>
<dbReference type="InterPro" id="IPR049053">
    <property type="entry name" value="AFCA-like_C"/>
</dbReference>
<dbReference type="PANTHER" id="PTHR31084:SF0">
    <property type="entry name" value="ALPHA-L-FUCOSIDASE 2"/>
    <property type="match status" value="1"/>
</dbReference>
<feature type="chain" id="PRO_5047268143" evidence="2">
    <location>
        <begin position="29"/>
        <end position="547"/>
    </location>
</feature>
<dbReference type="Proteomes" id="UP001635788">
    <property type="component" value="Unassembled WGS sequence"/>
</dbReference>
<dbReference type="InterPro" id="IPR012341">
    <property type="entry name" value="6hp_glycosidase-like_sf"/>
</dbReference>
<accession>A0ABW9KU22</accession>
<gene>
    <name evidence="6" type="ORF">ACK3FC_02095</name>
</gene>
<evidence type="ECO:0000259" key="3">
    <source>
        <dbReference type="Pfam" id="PF14498"/>
    </source>
</evidence>
<dbReference type="InterPro" id="IPR027414">
    <property type="entry name" value="GH95_N_dom"/>
</dbReference>
<reference evidence="6 7" key="1">
    <citation type="submission" date="2024-12" db="EMBL/GenBank/DDBJ databases">
        <authorList>
            <person name="Alaofin S."/>
            <person name="Velasco D."/>
            <person name="Li D."/>
            <person name="Baldwin T."/>
            <person name="Liu Z."/>
            <person name="Schachterle J.K."/>
        </authorList>
    </citation>
    <scope>NUCLEOTIDE SEQUENCE [LARGE SCALE GENOMIC DNA]</scope>
    <source>
        <strain evidence="6 7">B1</strain>
    </source>
</reference>
<evidence type="ECO:0000259" key="4">
    <source>
        <dbReference type="Pfam" id="PF21307"/>
    </source>
</evidence>
<evidence type="ECO:0000313" key="7">
    <source>
        <dbReference type="Proteomes" id="UP001635788"/>
    </source>
</evidence>
<keyword evidence="2" id="KW-0732">Signal</keyword>
<dbReference type="InterPro" id="IPR008928">
    <property type="entry name" value="6-hairpin_glycosidase_sf"/>
</dbReference>
<dbReference type="Pfam" id="PF14498">
    <property type="entry name" value="Glyco_hyd_65N_2"/>
    <property type="match status" value="1"/>
</dbReference>
<dbReference type="PANTHER" id="PTHR31084">
    <property type="entry name" value="ALPHA-L-FUCOSIDASE 2"/>
    <property type="match status" value="1"/>
</dbReference>
<feature type="region of interest" description="Disordered" evidence="1">
    <location>
        <begin position="94"/>
        <end position="117"/>
    </location>
</feature>
<dbReference type="Pfam" id="PF21307">
    <property type="entry name" value="Glyco_hydro_95_C"/>
    <property type="match status" value="1"/>
</dbReference>
<evidence type="ECO:0000256" key="1">
    <source>
        <dbReference type="SAM" id="MobiDB-lite"/>
    </source>
</evidence>
<dbReference type="RefSeq" id="WP_326483201.1">
    <property type="nucleotide sequence ID" value="NZ_CP072990.1"/>
</dbReference>
<dbReference type="SUPFAM" id="SSF48208">
    <property type="entry name" value="Six-hairpin glycosidases"/>
    <property type="match status" value="1"/>
</dbReference>
<feature type="signal peptide" evidence="2">
    <location>
        <begin position="1"/>
        <end position="28"/>
    </location>
</feature>
<feature type="domain" description="Glycosyl hydrolase family 95 N-terminal" evidence="3">
    <location>
        <begin position="53"/>
        <end position="88"/>
    </location>
</feature>
<dbReference type="EMBL" id="JBKAMQ010000002">
    <property type="protein sequence ID" value="MFN6506055.1"/>
    <property type="molecule type" value="Genomic_DNA"/>
</dbReference>
<feature type="compositionally biased region" description="Basic residues" evidence="1">
    <location>
        <begin position="96"/>
        <end position="107"/>
    </location>
</feature>
<dbReference type="InterPro" id="IPR006311">
    <property type="entry name" value="TAT_signal"/>
</dbReference>
<feature type="domain" description="Glycosyl hydrolase family 95 catalytic" evidence="5">
    <location>
        <begin position="157"/>
        <end position="460"/>
    </location>
</feature>
<dbReference type="Gene3D" id="1.50.10.10">
    <property type="match status" value="1"/>
</dbReference>
<evidence type="ECO:0000259" key="5">
    <source>
        <dbReference type="Pfam" id="PF22124"/>
    </source>
</evidence>
<dbReference type="InterPro" id="IPR054363">
    <property type="entry name" value="GH95_cat"/>
</dbReference>
<feature type="domain" description="Alpha fucosidase A-like C-terminal" evidence="4">
    <location>
        <begin position="462"/>
        <end position="524"/>
    </location>
</feature>
<keyword evidence="7" id="KW-1185">Reference proteome</keyword>
<keyword evidence="6" id="KW-0378">Hydrolase</keyword>
<organism evidence="6 7">
    <name type="scientific">Xanthomonas translucens pv. translucens</name>
    <dbReference type="NCBI Taxonomy" id="134875"/>
    <lineage>
        <taxon>Bacteria</taxon>
        <taxon>Pseudomonadati</taxon>
        <taxon>Pseudomonadota</taxon>
        <taxon>Gammaproteobacteria</taxon>
        <taxon>Lysobacterales</taxon>
        <taxon>Lysobacteraceae</taxon>
        <taxon>Xanthomonas</taxon>
        <taxon>Xanthomonas translucens group</taxon>
    </lineage>
</organism>